<reference evidence="9 10" key="1">
    <citation type="submission" date="2021-11" db="EMBL/GenBank/DDBJ databases">
        <title>Black yeast isolated from Biological Soil Crust.</title>
        <authorList>
            <person name="Kurbessoian T."/>
        </authorList>
    </citation>
    <scope>NUCLEOTIDE SEQUENCE [LARGE SCALE GENOMIC DNA]</scope>
    <source>
        <strain evidence="9 10">CCFEE 5522</strain>
    </source>
</reference>
<comment type="subcellular location">
    <subcellularLocation>
        <location evidence="1">Membrane</location>
        <topology evidence="1">Multi-pass membrane protein</topology>
    </subcellularLocation>
</comment>
<dbReference type="Proteomes" id="UP001324427">
    <property type="component" value="Unassembled WGS sequence"/>
</dbReference>
<dbReference type="InterPro" id="IPR006876">
    <property type="entry name" value="LMBR1-like_membr_prot"/>
</dbReference>
<keyword evidence="6" id="KW-0175">Coiled coil</keyword>
<feature type="transmembrane region" description="Helical" evidence="8">
    <location>
        <begin position="39"/>
        <end position="60"/>
    </location>
</feature>
<keyword evidence="4 8" id="KW-1133">Transmembrane helix</keyword>
<evidence type="ECO:0000256" key="6">
    <source>
        <dbReference type="SAM" id="Coils"/>
    </source>
</evidence>
<feature type="region of interest" description="Disordered" evidence="7">
    <location>
        <begin position="684"/>
        <end position="706"/>
    </location>
</feature>
<comment type="similarity">
    <text evidence="2">Belongs to the LIMR family.</text>
</comment>
<keyword evidence="3 8" id="KW-0812">Transmembrane</keyword>
<feature type="transmembrane region" description="Helical" evidence="8">
    <location>
        <begin position="451"/>
        <end position="473"/>
    </location>
</feature>
<feature type="transmembrane region" description="Helical" evidence="8">
    <location>
        <begin position="493"/>
        <end position="517"/>
    </location>
</feature>
<feature type="transmembrane region" description="Helical" evidence="8">
    <location>
        <begin position="162"/>
        <end position="186"/>
    </location>
</feature>
<sequence length="718" mass="78664">MESSSLASDIFALSALFAITLLVLLLLRHYLPLRTTPAYLLVPVFLALALPCSIILLVPIDLASASSDSSAGTTTTRGVWLPEAVVLVTWRITYWLTFMLTWFILPLLGEYCDAGYRDTRSRLIYSLRSNARYQLMYLGTGVAGLVYFVLQNGFHAASIKGLVMALAYAWGLVLAIGLMGHGLVALPRRLFRNASVSGRLRRLQAQAPKTKDSLDEATDELEDLENTVWQLKQRKHGAGRELQEWVDELADTTAIPDARPGVAAAVRATNASIPAVVTERYLADLTRKLKRARHRKARFVDEWSNLCQQAHDTQTILDSATTKKLDFGREQPGHSISILSRLALLTLTPSLRYHLHTTIIPNLRIASAVLLAAASLTVIISELVKSFAPNASLIGLTVVHHSAGTKVGFAGQLIAAAWLLYMDACALYAIADVRVWGNRALVKRQTYAESACWYSLQVAKLTVPLSFNFITMLPPDVYQQTAFYHFLGQLIDLTPLGAGFSAFFPCLLLVPVLATLFNVYGRMKKVVGFGVLEDESEENVSGFGTGGWREGKALIEREVLTRGEAGGGAARQQTSVGLASRGASLEFERRQGGTTPAAGTSTPPRRGQQRESLLPTTAARVQTANRQFNTVTNREEPLREEEDDGPKHFYQDFAERVRNTFEATERPEWISGIGNAIITPKWMANGQRDGQSGGSGSGSGSVLGRWFGGRAEDGRVRL</sequence>
<feature type="compositionally biased region" description="Low complexity" evidence="7">
    <location>
        <begin position="592"/>
        <end position="604"/>
    </location>
</feature>
<keyword evidence="5 8" id="KW-0472">Membrane</keyword>
<evidence type="ECO:0000256" key="7">
    <source>
        <dbReference type="SAM" id="MobiDB-lite"/>
    </source>
</evidence>
<evidence type="ECO:0000256" key="3">
    <source>
        <dbReference type="ARBA" id="ARBA00022692"/>
    </source>
</evidence>
<evidence type="ECO:0000256" key="4">
    <source>
        <dbReference type="ARBA" id="ARBA00022989"/>
    </source>
</evidence>
<evidence type="ECO:0008006" key="11">
    <source>
        <dbReference type="Google" id="ProtNLM"/>
    </source>
</evidence>
<dbReference type="GO" id="GO:0016020">
    <property type="term" value="C:membrane"/>
    <property type="evidence" value="ECO:0007669"/>
    <property type="project" value="UniProtKB-SubCell"/>
</dbReference>
<evidence type="ECO:0000256" key="8">
    <source>
        <dbReference type="SAM" id="Phobius"/>
    </source>
</evidence>
<evidence type="ECO:0000313" key="9">
    <source>
        <dbReference type="EMBL" id="KAK4541694.1"/>
    </source>
</evidence>
<dbReference type="PANTHER" id="PTHR21355">
    <property type="entry name" value="G-PROTEIN COUPLED RECEPTOR-ASSOCIATED PROTEIN LMBRD2"/>
    <property type="match status" value="1"/>
</dbReference>
<dbReference type="EMBL" id="JAVFHQ010000049">
    <property type="protein sequence ID" value="KAK4541694.1"/>
    <property type="molecule type" value="Genomic_DNA"/>
</dbReference>
<dbReference type="InterPro" id="IPR051584">
    <property type="entry name" value="GPCR-associated_LMBR1"/>
</dbReference>
<organism evidence="9 10">
    <name type="scientific">Oleoguttula mirabilis</name>
    <dbReference type="NCBI Taxonomy" id="1507867"/>
    <lineage>
        <taxon>Eukaryota</taxon>
        <taxon>Fungi</taxon>
        <taxon>Dikarya</taxon>
        <taxon>Ascomycota</taxon>
        <taxon>Pezizomycotina</taxon>
        <taxon>Dothideomycetes</taxon>
        <taxon>Dothideomycetidae</taxon>
        <taxon>Mycosphaerellales</taxon>
        <taxon>Teratosphaeriaceae</taxon>
        <taxon>Oleoguttula</taxon>
    </lineage>
</organism>
<name>A0AAV9J9B9_9PEZI</name>
<accession>A0AAV9J9B9</accession>
<feature type="transmembrane region" description="Helical" evidence="8">
    <location>
        <begin position="133"/>
        <end position="150"/>
    </location>
</feature>
<evidence type="ECO:0000256" key="2">
    <source>
        <dbReference type="ARBA" id="ARBA00010487"/>
    </source>
</evidence>
<protein>
    <recommendedName>
        <fullName evidence="11">Lysosomal cobalamin transporter</fullName>
    </recommendedName>
</protein>
<feature type="transmembrane region" description="Helical" evidence="8">
    <location>
        <begin position="408"/>
        <end position="430"/>
    </location>
</feature>
<feature type="transmembrane region" description="Helical" evidence="8">
    <location>
        <begin position="6"/>
        <end position="27"/>
    </location>
</feature>
<feature type="transmembrane region" description="Helical" evidence="8">
    <location>
        <begin position="92"/>
        <end position="112"/>
    </location>
</feature>
<gene>
    <name evidence="9" type="ORF">LTR36_007403</name>
</gene>
<proteinExistence type="inferred from homology"/>
<feature type="region of interest" description="Disordered" evidence="7">
    <location>
        <begin position="586"/>
        <end position="614"/>
    </location>
</feature>
<dbReference type="Pfam" id="PF04791">
    <property type="entry name" value="LMBR1"/>
    <property type="match status" value="1"/>
</dbReference>
<feature type="transmembrane region" description="Helical" evidence="8">
    <location>
        <begin position="365"/>
        <end position="388"/>
    </location>
</feature>
<feature type="coiled-coil region" evidence="6">
    <location>
        <begin position="200"/>
        <end position="241"/>
    </location>
</feature>
<evidence type="ECO:0000256" key="5">
    <source>
        <dbReference type="ARBA" id="ARBA00023136"/>
    </source>
</evidence>
<feature type="compositionally biased region" description="Gly residues" evidence="7">
    <location>
        <begin position="691"/>
        <end position="701"/>
    </location>
</feature>
<evidence type="ECO:0000313" key="10">
    <source>
        <dbReference type="Proteomes" id="UP001324427"/>
    </source>
</evidence>
<comment type="caution">
    <text evidence="9">The sequence shown here is derived from an EMBL/GenBank/DDBJ whole genome shotgun (WGS) entry which is preliminary data.</text>
</comment>
<dbReference type="AlphaFoldDB" id="A0AAV9J9B9"/>
<keyword evidence="10" id="KW-1185">Reference proteome</keyword>
<evidence type="ECO:0000256" key="1">
    <source>
        <dbReference type="ARBA" id="ARBA00004141"/>
    </source>
</evidence>
<dbReference type="PANTHER" id="PTHR21355:SF0">
    <property type="entry name" value="G-PROTEIN COUPLED RECEPTOR-ASSOCIATED PROTEIN LMBRD2"/>
    <property type="match status" value="1"/>
</dbReference>